<organism evidence="10 11">
    <name type="scientific">Nitrospira moscoviensis</name>
    <dbReference type="NCBI Taxonomy" id="42253"/>
    <lineage>
        <taxon>Bacteria</taxon>
        <taxon>Pseudomonadati</taxon>
        <taxon>Nitrospirota</taxon>
        <taxon>Nitrospiria</taxon>
        <taxon>Nitrospirales</taxon>
        <taxon>Nitrospiraceae</taxon>
        <taxon>Nitrospira</taxon>
    </lineage>
</organism>
<protein>
    <recommendedName>
        <fullName evidence="3">Flagellar assembly protein FliH</fullName>
    </recommendedName>
</protein>
<dbReference type="EMBL" id="CP011801">
    <property type="protein sequence ID" value="ALA58337.1"/>
    <property type="molecule type" value="Genomic_DNA"/>
</dbReference>
<keyword evidence="6" id="KW-0653">Protein transport</keyword>
<keyword evidence="7" id="KW-1006">Bacterial flagellum protein export</keyword>
<evidence type="ECO:0000313" key="11">
    <source>
        <dbReference type="Proteomes" id="UP000069205"/>
    </source>
</evidence>
<dbReference type="InterPro" id="IPR001789">
    <property type="entry name" value="Sig_transdc_resp-reg_receiver"/>
</dbReference>
<keyword evidence="10" id="KW-0966">Cell projection</keyword>
<feature type="modified residue" description="4-aspartylphosphate" evidence="8">
    <location>
        <position position="73"/>
    </location>
</feature>
<feature type="domain" description="Response regulatory" evidence="9">
    <location>
        <begin position="24"/>
        <end position="138"/>
    </location>
</feature>
<evidence type="ECO:0000256" key="6">
    <source>
        <dbReference type="ARBA" id="ARBA00022927"/>
    </source>
</evidence>
<dbReference type="SUPFAM" id="SSF52172">
    <property type="entry name" value="CheY-like"/>
    <property type="match status" value="1"/>
</dbReference>
<dbReference type="GO" id="GO:0000160">
    <property type="term" value="P:phosphorelay signal transduction system"/>
    <property type="evidence" value="ECO:0007669"/>
    <property type="project" value="InterPro"/>
</dbReference>
<dbReference type="OrthoDB" id="9782655at2"/>
<dbReference type="Pfam" id="PF00072">
    <property type="entry name" value="Response_reg"/>
    <property type="match status" value="1"/>
</dbReference>
<dbReference type="PANTHER" id="PTHR34982">
    <property type="entry name" value="YOP PROTEINS TRANSLOCATION PROTEIN L"/>
    <property type="match status" value="1"/>
</dbReference>
<keyword evidence="10" id="KW-0282">Flagellum</keyword>
<dbReference type="Pfam" id="PF02108">
    <property type="entry name" value="FliH"/>
    <property type="match status" value="1"/>
</dbReference>
<evidence type="ECO:0000313" key="10">
    <source>
        <dbReference type="EMBL" id="ALA58337.1"/>
    </source>
</evidence>
<evidence type="ECO:0000256" key="3">
    <source>
        <dbReference type="ARBA" id="ARBA00016507"/>
    </source>
</evidence>
<dbReference type="AlphaFoldDB" id="A0A0K2GCL5"/>
<keyword evidence="5" id="KW-1005">Bacterial flagellum biogenesis</keyword>
<keyword evidence="8" id="KW-0597">Phosphoprotein</keyword>
<dbReference type="STRING" id="42253.NITMOv2_1918"/>
<dbReference type="GO" id="GO:0015031">
    <property type="term" value="P:protein transport"/>
    <property type="evidence" value="ECO:0007669"/>
    <property type="project" value="UniProtKB-KW"/>
</dbReference>
<dbReference type="PATRIC" id="fig|42253.5.peg.1888"/>
<sequence>MAAGTSVQAPAAGIRRTAPRLPGSIVAVDDDEIIRRLLLELFAPEGVPIRLAGSAREAVALITQSAPALLIVDVALPDGDGVAVLEEAQRIDPRIIGVVMTGSPSVELAVRAMKAGASDFLMKPVQNDVLLATARRLLELHRLRAEATVVKQAAVRSGAVRLQSLPLQTFGEDGTLRGEDGLTEFERGLLEGERRVEEQRRRERALFADAVRRLDAARSGLQQAMEEEVVALAFQIAGKVLRDAALESKEQIVVQAKAAVAAIKDSGSVTIHVHPADAPALEAAQSEVAGQRDVAVTLRIVPVASAPRGTCVVQTENRLIDASLDTQLLRLGEALKERNRREAR</sequence>
<comment type="similarity">
    <text evidence="2">Belongs to the FliH family.</text>
</comment>
<name>A0A0K2GCL5_NITMO</name>
<dbReference type="SMART" id="SM00448">
    <property type="entry name" value="REC"/>
    <property type="match status" value="1"/>
</dbReference>
<evidence type="ECO:0000259" key="9">
    <source>
        <dbReference type="PROSITE" id="PS50110"/>
    </source>
</evidence>
<comment type="function">
    <text evidence="1">Needed for flagellar regrowth and assembly.</text>
</comment>
<dbReference type="PROSITE" id="PS50110">
    <property type="entry name" value="RESPONSE_REGULATORY"/>
    <property type="match status" value="1"/>
</dbReference>
<evidence type="ECO:0000256" key="4">
    <source>
        <dbReference type="ARBA" id="ARBA00022448"/>
    </source>
</evidence>
<dbReference type="GO" id="GO:0044781">
    <property type="term" value="P:bacterial-type flagellum organization"/>
    <property type="evidence" value="ECO:0007669"/>
    <property type="project" value="UniProtKB-KW"/>
</dbReference>
<evidence type="ECO:0000256" key="7">
    <source>
        <dbReference type="ARBA" id="ARBA00023225"/>
    </source>
</evidence>
<keyword evidence="10" id="KW-0969">Cilium</keyword>
<accession>A0A0K2GCL5</accession>
<evidence type="ECO:0000256" key="8">
    <source>
        <dbReference type="PROSITE-ProRule" id="PRU00169"/>
    </source>
</evidence>
<gene>
    <name evidence="10" type="ORF">NITMOv2_1918</name>
</gene>
<reference evidence="10 11" key="1">
    <citation type="journal article" date="2015" name="Proc. Natl. Acad. Sci. U.S.A.">
        <title>Expanded metabolic versatility of ubiquitous nitrite-oxidizing bacteria from the genus Nitrospira.</title>
        <authorList>
            <person name="Koch H."/>
            <person name="Lucker S."/>
            <person name="Albertsen M."/>
            <person name="Kitzinger K."/>
            <person name="Herbold C."/>
            <person name="Spieck E."/>
            <person name="Nielsen P.H."/>
            <person name="Wagner M."/>
            <person name="Daims H."/>
        </authorList>
    </citation>
    <scope>NUCLEOTIDE SEQUENCE [LARGE SCALE GENOMIC DNA]</scope>
    <source>
        <strain evidence="10 11">NSP M-1</strain>
    </source>
</reference>
<evidence type="ECO:0000256" key="1">
    <source>
        <dbReference type="ARBA" id="ARBA00003041"/>
    </source>
</evidence>
<dbReference type="GO" id="GO:0005829">
    <property type="term" value="C:cytosol"/>
    <property type="evidence" value="ECO:0007669"/>
    <property type="project" value="TreeGrafter"/>
</dbReference>
<dbReference type="InterPro" id="IPR018035">
    <property type="entry name" value="Flagellar_FliH/T3SS_HrpE"/>
</dbReference>
<dbReference type="InterPro" id="IPR051472">
    <property type="entry name" value="T3SS_Stator/FliH"/>
</dbReference>
<keyword evidence="4" id="KW-0813">Transport</keyword>
<dbReference type="RefSeq" id="WP_053379520.1">
    <property type="nucleotide sequence ID" value="NZ_CP011801.1"/>
</dbReference>
<keyword evidence="11" id="KW-1185">Reference proteome</keyword>
<proteinExistence type="inferred from homology"/>
<dbReference type="InterPro" id="IPR011006">
    <property type="entry name" value="CheY-like_superfamily"/>
</dbReference>
<dbReference type="KEGG" id="nmv:NITMOv2_1918"/>
<dbReference type="PANTHER" id="PTHR34982:SF1">
    <property type="entry name" value="FLAGELLAR ASSEMBLY PROTEIN FLIH"/>
    <property type="match status" value="1"/>
</dbReference>
<dbReference type="Gene3D" id="3.40.50.2300">
    <property type="match status" value="1"/>
</dbReference>
<evidence type="ECO:0000256" key="5">
    <source>
        <dbReference type="ARBA" id="ARBA00022795"/>
    </source>
</evidence>
<evidence type="ECO:0000256" key="2">
    <source>
        <dbReference type="ARBA" id="ARBA00006602"/>
    </source>
</evidence>
<dbReference type="Proteomes" id="UP000069205">
    <property type="component" value="Chromosome"/>
</dbReference>